<dbReference type="AlphaFoldDB" id="A0A3D9CFG9"/>
<gene>
    <name evidence="2" type="ORF">DRF65_01690</name>
</gene>
<comment type="caution">
    <text evidence="2">The sequence shown here is derived from an EMBL/GenBank/DDBJ whole genome shotgun (WGS) entry which is preliminary data.</text>
</comment>
<reference evidence="3" key="1">
    <citation type="submission" date="2018-06" db="EMBL/GenBank/DDBJ databases">
        <authorList>
            <person name="Lum Nde A."/>
            <person name="Hugo C."/>
        </authorList>
    </citation>
    <scope>NUCLEOTIDE SEQUENCE [LARGE SCALE GENOMIC DNA]</scope>
    <source>
        <strain evidence="3">1_F178</strain>
    </source>
</reference>
<dbReference type="Proteomes" id="UP000256686">
    <property type="component" value="Unassembled WGS sequence"/>
</dbReference>
<organism evidence="2 3">
    <name type="scientific">Chryseobacterium pennae</name>
    <dbReference type="NCBI Taxonomy" id="2258962"/>
    <lineage>
        <taxon>Bacteria</taxon>
        <taxon>Pseudomonadati</taxon>
        <taxon>Bacteroidota</taxon>
        <taxon>Flavobacteriia</taxon>
        <taxon>Flavobacteriales</taxon>
        <taxon>Weeksellaceae</taxon>
        <taxon>Chryseobacterium group</taxon>
        <taxon>Chryseobacterium</taxon>
    </lineage>
</organism>
<dbReference type="EMBL" id="QNVT01000001">
    <property type="protein sequence ID" value="REC64312.1"/>
    <property type="molecule type" value="Genomic_DNA"/>
</dbReference>
<keyword evidence="1" id="KW-0732">Signal</keyword>
<name>A0A3D9CFG9_9FLAO</name>
<proteinExistence type="predicted"/>
<feature type="chain" id="PRO_5017736020" evidence="1">
    <location>
        <begin position="21"/>
        <end position="338"/>
    </location>
</feature>
<evidence type="ECO:0000313" key="3">
    <source>
        <dbReference type="Proteomes" id="UP000256686"/>
    </source>
</evidence>
<evidence type="ECO:0000256" key="1">
    <source>
        <dbReference type="SAM" id="SignalP"/>
    </source>
</evidence>
<dbReference type="RefSeq" id="WP_115968337.1">
    <property type="nucleotide sequence ID" value="NZ_QNVT01000001.1"/>
</dbReference>
<protein>
    <submittedName>
        <fullName evidence="2">Uncharacterized protein</fullName>
    </submittedName>
</protein>
<feature type="signal peptide" evidence="1">
    <location>
        <begin position="1"/>
        <end position="20"/>
    </location>
</feature>
<accession>A0A3D9CFG9</accession>
<keyword evidence="3" id="KW-1185">Reference proteome</keyword>
<sequence length="338" mass="39643">MKRIHLLYFVFSLISVFMDAQTITFVSEKNNKPLPKVSVFGKDGSILAYSDIDGKIDKQSLNPDQEKFQLVYNSFPVATLSYSDFEQPTIKINDQVKEIETIVIKNNKPAKYILVKGNFNSYVTVNNKLNGYADGIITYVFDNKTKKLKSTNVQQYRIYRLIDPKQEKKLTASWDYGNSLDVPKMKKVGNIDEYKKKDTKIKELKGNFKDEIEVTGEYLQQKELALFGFRFFDFRGIQNISFEKDSQKSLKDLLEFNEILFVKLKHKSEASYNQIISYENFYTTEISFSNENNIDDVRFNKEYSNYQTQYWKDPSFPNMQTIFSSYFKGDLQEKQNKK</sequence>
<evidence type="ECO:0000313" key="2">
    <source>
        <dbReference type="EMBL" id="REC64312.1"/>
    </source>
</evidence>